<evidence type="ECO:0000313" key="11">
    <source>
        <dbReference type="EMBL" id="NNH04419.1"/>
    </source>
</evidence>
<evidence type="ECO:0000256" key="9">
    <source>
        <dbReference type="ARBA" id="ARBA00040345"/>
    </source>
</evidence>
<organism evidence="11 12">
    <name type="scientific">Microbacterium ulmi</name>
    <dbReference type="NCBI Taxonomy" id="179095"/>
    <lineage>
        <taxon>Bacteria</taxon>
        <taxon>Bacillati</taxon>
        <taxon>Actinomycetota</taxon>
        <taxon>Actinomycetes</taxon>
        <taxon>Micrococcales</taxon>
        <taxon>Microbacteriaceae</taxon>
        <taxon>Microbacterium</taxon>
    </lineage>
</organism>
<proteinExistence type="inferred from homology"/>
<name>A0A7Y2M290_9MICO</name>
<evidence type="ECO:0000256" key="7">
    <source>
        <dbReference type="ARBA" id="ARBA00037904"/>
    </source>
</evidence>
<dbReference type="Pfam" id="PF00535">
    <property type="entry name" value="Glycos_transf_2"/>
    <property type="match status" value="1"/>
</dbReference>
<sequence>MTAIMSVVVPAHDEGPLVRRTLERMLGSAAAGEFDVVVVANGCSDDTAVQAALPGVRVVEIAERSKTAALDAGDAVSSTFPRAYVDADVDISTDALRAVARALSAESDARVAAPRLRVDASSSSAPVRAYYAIWALSEYRAAGHVGSGFYAVNAAGRERWGRFPGVIADDRFVQQRFLPDERLCLEEHSFTVQASRDMATHIARGARIERGNAELPASAQLAEQATAGRRYTTLLARVATRPLLWPCLPFYVYGFGAAKLQARRSAGATAWARDESVRTAARA</sequence>
<reference evidence="11 12" key="1">
    <citation type="submission" date="2020-05" db="EMBL/GenBank/DDBJ databases">
        <title>MicrobeNet Type strains.</title>
        <authorList>
            <person name="Nicholson A.C."/>
        </authorList>
    </citation>
    <scope>NUCLEOTIDE SEQUENCE [LARGE SCALE GENOMIC DNA]</scope>
    <source>
        <strain evidence="11 12">JCM 14282</strain>
    </source>
</reference>
<dbReference type="AlphaFoldDB" id="A0A7Y2M290"/>
<dbReference type="InterPro" id="IPR029044">
    <property type="entry name" value="Nucleotide-diphossugar_trans"/>
</dbReference>
<evidence type="ECO:0000256" key="8">
    <source>
        <dbReference type="ARBA" id="ARBA00038120"/>
    </source>
</evidence>
<comment type="pathway">
    <text evidence="7">Carotenoid biosynthesis; staphyloxanthin biosynthesis; staphyloxanthin from farnesyl diphosphate: step 4/5.</text>
</comment>
<gene>
    <name evidence="11" type="ORF">HLA99_11235</name>
</gene>
<protein>
    <recommendedName>
        <fullName evidence="9">4,4'-diaponeurosporenoate glycosyltransferase</fullName>
    </recommendedName>
</protein>
<keyword evidence="12" id="KW-1185">Reference proteome</keyword>
<keyword evidence="2" id="KW-1003">Cell membrane</keyword>
<dbReference type="GO" id="GO:0016757">
    <property type="term" value="F:glycosyltransferase activity"/>
    <property type="evidence" value="ECO:0007669"/>
    <property type="project" value="UniProtKB-KW"/>
</dbReference>
<dbReference type="Proteomes" id="UP000543598">
    <property type="component" value="Unassembled WGS sequence"/>
</dbReference>
<evidence type="ECO:0000256" key="3">
    <source>
        <dbReference type="ARBA" id="ARBA00022676"/>
    </source>
</evidence>
<comment type="function">
    <text evidence="6">Catalyzes the glycosylation of 4,4'-diaponeurosporenoate, i.e. the esterification of glucose at the C1'' position with the carboxyl group of 4,4'-diaponeurosporenic acid, to form glycosyl-4,4'-diaponeurosporenoate. This is a step in the biosynthesis of staphyloxanthin, an orange pigment present in most staphylococci strains.</text>
</comment>
<keyword evidence="3" id="KW-0328">Glycosyltransferase</keyword>
<keyword evidence="5" id="KW-0472">Membrane</keyword>
<dbReference type="SUPFAM" id="SSF53448">
    <property type="entry name" value="Nucleotide-diphospho-sugar transferases"/>
    <property type="match status" value="1"/>
</dbReference>
<evidence type="ECO:0000256" key="5">
    <source>
        <dbReference type="ARBA" id="ARBA00023136"/>
    </source>
</evidence>
<evidence type="ECO:0000256" key="2">
    <source>
        <dbReference type="ARBA" id="ARBA00022475"/>
    </source>
</evidence>
<accession>A0A7Y2M290</accession>
<evidence type="ECO:0000256" key="4">
    <source>
        <dbReference type="ARBA" id="ARBA00022679"/>
    </source>
</evidence>
<keyword evidence="4 11" id="KW-0808">Transferase</keyword>
<comment type="similarity">
    <text evidence="8">Belongs to the glycosyltransferase 2 family. CrtQ subfamily.</text>
</comment>
<dbReference type="InterPro" id="IPR001173">
    <property type="entry name" value="Glyco_trans_2-like"/>
</dbReference>
<evidence type="ECO:0000259" key="10">
    <source>
        <dbReference type="Pfam" id="PF00535"/>
    </source>
</evidence>
<evidence type="ECO:0000256" key="6">
    <source>
        <dbReference type="ARBA" id="ARBA00037281"/>
    </source>
</evidence>
<dbReference type="PANTHER" id="PTHR43646">
    <property type="entry name" value="GLYCOSYLTRANSFERASE"/>
    <property type="match status" value="1"/>
</dbReference>
<dbReference type="RefSeq" id="WP_167036896.1">
    <property type="nucleotide sequence ID" value="NZ_BAAANA010000001.1"/>
</dbReference>
<feature type="domain" description="Glycosyltransferase 2-like" evidence="10">
    <location>
        <begin position="6"/>
        <end position="123"/>
    </location>
</feature>
<comment type="caution">
    <text evidence="11">The sequence shown here is derived from an EMBL/GenBank/DDBJ whole genome shotgun (WGS) entry which is preliminary data.</text>
</comment>
<dbReference type="PANTHER" id="PTHR43646:SF2">
    <property type="entry name" value="GLYCOSYLTRANSFERASE 2-LIKE DOMAIN-CONTAINING PROTEIN"/>
    <property type="match status" value="1"/>
</dbReference>
<comment type="subcellular location">
    <subcellularLocation>
        <location evidence="1">Cell membrane</location>
    </subcellularLocation>
</comment>
<dbReference type="EMBL" id="JABEMB010000015">
    <property type="protein sequence ID" value="NNH04419.1"/>
    <property type="molecule type" value="Genomic_DNA"/>
</dbReference>
<evidence type="ECO:0000256" key="1">
    <source>
        <dbReference type="ARBA" id="ARBA00004236"/>
    </source>
</evidence>
<evidence type="ECO:0000313" key="12">
    <source>
        <dbReference type="Proteomes" id="UP000543598"/>
    </source>
</evidence>
<dbReference type="GO" id="GO:0005886">
    <property type="term" value="C:plasma membrane"/>
    <property type="evidence" value="ECO:0007669"/>
    <property type="project" value="UniProtKB-SubCell"/>
</dbReference>
<dbReference type="Gene3D" id="3.90.550.10">
    <property type="entry name" value="Spore Coat Polysaccharide Biosynthesis Protein SpsA, Chain A"/>
    <property type="match status" value="1"/>
</dbReference>